<dbReference type="InterPro" id="IPR007569">
    <property type="entry name" value="DUF559"/>
</dbReference>
<keyword evidence="2" id="KW-0378">Hydrolase</keyword>
<keyword evidence="3" id="KW-1185">Reference proteome</keyword>
<protein>
    <submittedName>
        <fullName evidence="2">Endonuclease domain-containing protein</fullName>
    </submittedName>
</protein>
<dbReference type="Pfam" id="PF04480">
    <property type="entry name" value="DUF559"/>
    <property type="match status" value="1"/>
</dbReference>
<evidence type="ECO:0000259" key="1">
    <source>
        <dbReference type="Pfam" id="PF04480"/>
    </source>
</evidence>
<keyword evidence="2" id="KW-0255">Endonuclease</keyword>
<proteinExistence type="predicted"/>
<evidence type="ECO:0000313" key="2">
    <source>
        <dbReference type="EMBL" id="QXT62832.1"/>
    </source>
</evidence>
<dbReference type="RefSeq" id="WP_219082080.1">
    <property type="nucleotide sequence ID" value="NZ_CP079216.1"/>
</dbReference>
<reference evidence="2 3" key="1">
    <citation type="submission" date="2021-07" db="EMBL/GenBank/DDBJ databases">
        <title>complete genome sequencing of Tessaracoccus sp.J1M15.</title>
        <authorList>
            <person name="Bae J.-W."/>
            <person name="Kim D.-y."/>
        </authorList>
    </citation>
    <scope>NUCLEOTIDE SEQUENCE [LARGE SCALE GENOMIC DNA]</scope>
    <source>
        <strain evidence="2 3">J1M15</strain>
    </source>
</reference>
<feature type="domain" description="DUF559" evidence="1">
    <location>
        <begin position="185"/>
        <end position="275"/>
    </location>
</feature>
<name>A0ABX8SHE4_9ACTN</name>
<keyword evidence="2" id="KW-0540">Nuclease</keyword>
<dbReference type="GO" id="GO:0004519">
    <property type="term" value="F:endonuclease activity"/>
    <property type="evidence" value="ECO:0007669"/>
    <property type="project" value="UniProtKB-KW"/>
</dbReference>
<dbReference type="EMBL" id="CP079216">
    <property type="protein sequence ID" value="QXT62832.1"/>
    <property type="molecule type" value="Genomic_DNA"/>
</dbReference>
<accession>A0ABX8SHE4</accession>
<evidence type="ECO:0000313" key="3">
    <source>
        <dbReference type="Proteomes" id="UP000824504"/>
    </source>
</evidence>
<gene>
    <name evidence="2" type="ORF">KDB89_14080</name>
</gene>
<organism evidence="2 3">
    <name type="scientific">Tessaracoccus palaemonis</name>
    <dbReference type="NCBI Taxonomy" id="2829499"/>
    <lineage>
        <taxon>Bacteria</taxon>
        <taxon>Bacillati</taxon>
        <taxon>Actinomycetota</taxon>
        <taxon>Actinomycetes</taxon>
        <taxon>Propionibacteriales</taxon>
        <taxon>Propionibacteriaceae</taxon>
        <taxon>Tessaracoccus</taxon>
    </lineage>
</organism>
<sequence>MKNYLRAAAERELVINAAQRPAWSGALNSTRYRGELATVLPGIYAIADRRHDFDVRIAALRSSDHEYIVTGRAAARLTWWPEIECEVVGVAHPVEVAPSAGFAFEQRRIGDHLQIRVAGLRVTTPALTVLDLITELGPEAVDEALRRRAVTVADLKTTLALTPKRRGNQLRRQVVADSRDAPWSQLERLGHRLLREAGIRGWRTNHRVEVHGAVYYLDVAWPGEKVAVEFDGFTHHGTRESFHYDRLRDARLAAAGWRVIRFSAENLEAMPETVRAVLRLSRR</sequence>
<dbReference type="Proteomes" id="UP000824504">
    <property type="component" value="Chromosome"/>
</dbReference>